<comment type="caution">
    <text evidence="1">The sequence shown here is derived from an EMBL/GenBank/DDBJ whole genome shotgun (WGS) entry which is preliminary data.</text>
</comment>
<dbReference type="Proteomes" id="UP001248819">
    <property type="component" value="Unassembled WGS sequence"/>
</dbReference>
<accession>A0ABU3D0N7</accession>
<keyword evidence="2" id="KW-1185">Reference proteome</keyword>
<gene>
    <name evidence="1" type="ORF">RM529_16320</name>
</gene>
<organism evidence="1 2">
    <name type="scientific">Autumnicola edwardsiae</name>
    <dbReference type="NCBI Taxonomy" id="3075594"/>
    <lineage>
        <taxon>Bacteria</taxon>
        <taxon>Pseudomonadati</taxon>
        <taxon>Bacteroidota</taxon>
        <taxon>Flavobacteriia</taxon>
        <taxon>Flavobacteriales</taxon>
        <taxon>Flavobacteriaceae</taxon>
        <taxon>Autumnicola</taxon>
    </lineage>
</organism>
<name>A0ABU3D0N7_9FLAO</name>
<sequence>MESTTEKIFKELQLYREYRNEYTREERKLLKDQIRKDIRTIN</sequence>
<evidence type="ECO:0000313" key="1">
    <source>
        <dbReference type="EMBL" id="MDT0651715.1"/>
    </source>
</evidence>
<reference evidence="1 2" key="1">
    <citation type="submission" date="2023-09" db="EMBL/GenBank/DDBJ databases">
        <authorList>
            <person name="Rey-Velasco X."/>
        </authorList>
    </citation>
    <scope>NUCLEOTIDE SEQUENCE [LARGE SCALE GENOMIC DNA]</scope>
    <source>
        <strain evidence="1 2">F297</strain>
    </source>
</reference>
<evidence type="ECO:0000313" key="2">
    <source>
        <dbReference type="Proteomes" id="UP001248819"/>
    </source>
</evidence>
<dbReference type="RefSeq" id="WP_311485804.1">
    <property type="nucleotide sequence ID" value="NZ_JAVRHP010000164.1"/>
</dbReference>
<proteinExistence type="predicted"/>
<protein>
    <submittedName>
        <fullName evidence="1">Uncharacterized protein</fullName>
    </submittedName>
</protein>
<dbReference type="EMBL" id="JAVRHP010000164">
    <property type="protein sequence ID" value="MDT0651715.1"/>
    <property type="molecule type" value="Genomic_DNA"/>
</dbReference>